<dbReference type="CDD" id="cd02440">
    <property type="entry name" value="AdoMet_MTases"/>
    <property type="match status" value="1"/>
</dbReference>
<reference evidence="3" key="1">
    <citation type="submission" date="2019-02" db="EMBL/GenBank/DDBJ databases">
        <title>Deep-cultivation of Planctomycetes and their phenomic and genomic characterization uncovers novel biology.</title>
        <authorList>
            <person name="Wiegand S."/>
            <person name="Jogler M."/>
            <person name="Boedeker C."/>
            <person name="Pinto D."/>
            <person name="Vollmers J."/>
            <person name="Rivas-Marin E."/>
            <person name="Kohn T."/>
            <person name="Peeters S.H."/>
            <person name="Heuer A."/>
            <person name="Rast P."/>
            <person name="Oberbeckmann S."/>
            <person name="Bunk B."/>
            <person name="Jeske O."/>
            <person name="Meyerdierks A."/>
            <person name="Storesund J.E."/>
            <person name="Kallscheuer N."/>
            <person name="Luecker S."/>
            <person name="Lage O.M."/>
            <person name="Pohl T."/>
            <person name="Merkel B.J."/>
            <person name="Hornburger P."/>
            <person name="Mueller R.-W."/>
            <person name="Bruemmer F."/>
            <person name="Labrenz M."/>
            <person name="Spormann A.M."/>
            <person name="Op den Camp H."/>
            <person name="Overmann J."/>
            <person name="Amann R."/>
            <person name="Jetten M.S.M."/>
            <person name="Mascher T."/>
            <person name="Medema M.H."/>
            <person name="Devos D.P."/>
            <person name="Kaster A.-K."/>
            <person name="Ovreas L."/>
            <person name="Rohde M."/>
            <person name="Galperin M.Y."/>
            <person name="Jogler C."/>
        </authorList>
    </citation>
    <scope>NUCLEOTIDE SEQUENCE [LARGE SCALE GENOMIC DNA]</scope>
    <source>
        <strain evidence="3">Pan97</strain>
    </source>
</reference>
<keyword evidence="3" id="KW-1185">Reference proteome</keyword>
<dbReference type="SUPFAM" id="SSF53474">
    <property type="entry name" value="alpha/beta-Hydrolases"/>
    <property type="match status" value="1"/>
</dbReference>
<evidence type="ECO:0000313" key="3">
    <source>
        <dbReference type="Proteomes" id="UP000318626"/>
    </source>
</evidence>
<dbReference type="EC" id="2.1.1.164" evidence="2"/>
<dbReference type="GO" id="GO:0102082">
    <property type="term" value="F:demethylrebeccamycin--D-glucose O-methyltransferase activity"/>
    <property type="evidence" value="ECO:0007669"/>
    <property type="project" value="UniProtKB-EC"/>
</dbReference>
<sequence>MKILFLHGWQSIPGGVKPTFLKDHGHTVINPALDDDDFDAAVTTAQAEYDQHQPDVVIGSSRGGAVAMNIDSHDTPLVLLCPAWKKWGTVTKLKPNSTILHSRKDDIVPFEHSEELMANSGMPAPTLMEVGNDHRLADPEPLAQMLEACETHYQMALMFSFYEGLALKGPGSKASTLKALSMLGELPASPRVVDFGCGAGAASIAIAKAIDCQITASDIHKPFLVEVNEHAQRAGLSERIETLLADMADPPIPNASVDLIWSEGAIYNIGFESGLKRWRRLLRPGGLIAVTELTWLTDHPPQPAVEFWEAEYPAISNVDANLKKMQSAGFEIIDHFTLPTEDWHNFYGPVEQRIASYREQHAENEVARAILDMQQTEVDLWKKHGDSYGYVFYLGRAV</sequence>
<dbReference type="AlphaFoldDB" id="A0A518CC85"/>
<dbReference type="Proteomes" id="UP000318626">
    <property type="component" value="Chromosome"/>
</dbReference>
<dbReference type="OrthoDB" id="9772751at2"/>
<organism evidence="2 3">
    <name type="scientific">Bremerella volcania</name>
    <dbReference type="NCBI Taxonomy" id="2527984"/>
    <lineage>
        <taxon>Bacteria</taxon>
        <taxon>Pseudomonadati</taxon>
        <taxon>Planctomycetota</taxon>
        <taxon>Planctomycetia</taxon>
        <taxon>Pirellulales</taxon>
        <taxon>Pirellulaceae</taxon>
        <taxon>Bremerella</taxon>
    </lineage>
</organism>
<keyword evidence="2" id="KW-0489">Methyltransferase</keyword>
<dbReference type="KEGG" id="bvo:Pan97_38920"/>
<dbReference type="InterPro" id="IPR029063">
    <property type="entry name" value="SAM-dependent_MTases_sf"/>
</dbReference>
<dbReference type="InterPro" id="IPR050447">
    <property type="entry name" value="Erg6_SMT_methyltransf"/>
</dbReference>
<dbReference type="GO" id="GO:0032259">
    <property type="term" value="P:methylation"/>
    <property type="evidence" value="ECO:0007669"/>
    <property type="project" value="UniProtKB-KW"/>
</dbReference>
<dbReference type="InterPro" id="IPR041698">
    <property type="entry name" value="Methyltransf_25"/>
</dbReference>
<dbReference type="Gene3D" id="3.40.50.150">
    <property type="entry name" value="Vaccinia Virus protein VP39"/>
    <property type="match status" value="1"/>
</dbReference>
<dbReference type="Pfam" id="PF13649">
    <property type="entry name" value="Methyltransf_25"/>
    <property type="match status" value="1"/>
</dbReference>
<dbReference type="PANTHER" id="PTHR44068">
    <property type="entry name" value="ZGC:194242"/>
    <property type="match status" value="1"/>
</dbReference>
<evidence type="ECO:0000259" key="1">
    <source>
        <dbReference type="Pfam" id="PF13649"/>
    </source>
</evidence>
<keyword evidence="2" id="KW-0808">Transferase</keyword>
<dbReference type="EMBL" id="CP036289">
    <property type="protein sequence ID" value="QDU76835.1"/>
    <property type="molecule type" value="Genomic_DNA"/>
</dbReference>
<dbReference type="SUPFAM" id="SSF53335">
    <property type="entry name" value="S-adenosyl-L-methionine-dependent methyltransferases"/>
    <property type="match status" value="1"/>
</dbReference>
<name>A0A518CC85_9BACT</name>
<proteinExistence type="predicted"/>
<gene>
    <name evidence="2" type="primary">rebM_2</name>
    <name evidence="2" type="ORF">Pan97_38920</name>
</gene>
<feature type="domain" description="Methyltransferase" evidence="1">
    <location>
        <begin position="192"/>
        <end position="286"/>
    </location>
</feature>
<dbReference type="Gene3D" id="3.40.50.1820">
    <property type="entry name" value="alpha/beta hydrolase"/>
    <property type="match status" value="1"/>
</dbReference>
<evidence type="ECO:0000313" key="2">
    <source>
        <dbReference type="EMBL" id="QDU76835.1"/>
    </source>
</evidence>
<protein>
    <submittedName>
        <fullName evidence="2">Demethylrebeccamycin-D-glucose O-methyltransferase</fullName>
        <ecNumber evidence="2">2.1.1.164</ecNumber>
    </submittedName>
</protein>
<dbReference type="RefSeq" id="WP_144975262.1">
    <property type="nucleotide sequence ID" value="NZ_CP036289.1"/>
</dbReference>
<accession>A0A518CC85</accession>
<dbReference type="InterPro" id="IPR029058">
    <property type="entry name" value="AB_hydrolase_fold"/>
</dbReference>
<dbReference type="PANTHER" id="PTHR44068:SF11">
    <property type="entry name" value="GERANYL DIPHOSPHATE 2-C-METHYLTRANSFERASE"/>
    <property type="match status" value="1"/>
</dbReference>